<keyword evidence="5" id="KW-0564">Palmitate</keyword>
<organism evidence="9 10">
    <name type="scientific">Porphyromonas miyakawae</name>
    <dbReference type="NCBI Taxonomy" id="3137470"/>
    <lineage>
        <taxon>Bacteria</taxon>
        <taxon>Pseudomonadati</taxon>
        <taxon>Bacteroidota</taxon>
        <taxon>Bacteroidia</taxon>
        <taxon>Bacteroidales</taxon>
        <taxon>Porphyromonadaceae</taxon>
        <taxon>Porphyromonas</taxon>
    </lineage>
</organism>
<comment type="subcellular location">
    <subcellularLocation>
        <location evidence="1">Cell outer membrane</location>
    </subcellularLocation>
</comment>
<dbReference type="Gene3D" id="2.60.40.2100">
    <property type="match status" value="1"/>
</dbReference>
<evidence type="ECO:0000256" key="7">
    <source>
        <dbReference type="ARBA" id="ARBA00023288"/>
    </source>
</evidence>
<dbReference type="EMBL" id="BAAFSF010000004">
    <property type="protein sequence ID" value="GAB1252173.1"/>
    <property type="molecule type" value="Genomic_DNA"/>
</dbReference>
<dbReference type="InterPro" id="IPR014941">
    <property type="entry name" value="FimB/Mfa2/Mfa3"/>
</dbReference>
<proteinExistence type="inferred from homology"/>
<dbReference type="Pfam" id="PF08842">
    <property type="entry name" value="Mfa2"/>
    <property type="match status" value="1"/>
</dbReference>
<keyword evidence="4" id="KW-0472">Membrane</keyword>
<name>A0ABQ0E381_9PORP</name>
<comment type="similarity">
    <text evidence="2">Belongs to the bacteroidetes fimbrillin superfamily. FimB/Mfa2 family.</text>
</comment>
<dbReference type="Proteomes" id="UP001628220">
    <property type="component" value="Unassembled WGS sequence"/>
</dbReference>
<dbReference type="RefSeq" id="WP_411915937.1">
    <property type="nucleotide sequence ID" value="NZ_BAAFSF010000004.1"/>
</dbReference>
<evidence type="ECO:0000256" key="8">
    <source>
        <dbReference type="SAM" id="SignalP"/>
    </source>
</evidence>
<comment type="caution">
    <text evidence="9">The sequence shown here is derived from an EMBL/GenBank/DDBJ whole genome shotgun (WGS) entry which is preliminary data.</text>
</comment>
<keyword evidence="3 8" id="KW-0732">Signal</keyword>
<accession>A0ABQ0E381</accession>
<gene>
    <name evidence="9" type="ORF">Tsumi_12790</name>
</gene>
<evidence type="ECO:0000256" key="2">
    <source>
        <dbReference type="ARBA" id="ARBA00007248"/>
    </source>
</evidence>
<evidence type="ECO:0000256" key="6">
    <source>
        <dbReference type="ARBA" id="ARBA00023237"/>
    </source>
</evidence>
<keyword evidence="10" id="KW-1185">Reference proteome</keyword>
<sequence>MQRLTRILFFTLSVLLLATSCQPFFDDLSKCKTPRLQFSYTANGTDNVLGQYIESGELFIYDESGHLYHAQKLYALDLRDGLTLSNIHSGKWRIVAWGNVASHTRLTEAQTPLKEAELYTLPDEKGVYRTTDSLYYADVMLDVPALPEGGVFVVPFAAAHISLDVVVEGFDKVFGTENKDAAPCLTICPAGTHYRFTDHLETGAPLYIPQPDVLKPFEPTTVHDASSDRYRARFDLLRFEEIADASLLLTNTAEPNAEPLVALPLMQYAAEKAIPVKGVNEVNIPILIKLDNEGGTLALTIEPFKWGSINIRPDGFKK</sequence>
<protein>
    <recommendedName>
        <fullName evidence="11">Fimbrillin-A associated anchor protein Mfa1 and Mfa2</fullName>
    </recommendedName>
</protein>
<evidence type="ECO:0000256" key="4">
    <source>
        <dbReference type="ARBA" id="ARBA00023136"/>
    </source>
</evidence>
<evidence type="ECO:0008006" key="11">
    <source>
        <dbReference type="Google" id="ProtNLM"/>
    </source>
</evidence>
<evidence type="ECO:0000313" key="9">
    <source>
        <dbReference type="EMBL" id="GAB1252173.1"/>
    </source>
</evidence>
<evidence type="ECO:0000256" key="1">
    <source>
        <dbReference type="ARBA" id="ARBA00004442"/>
    </source>
</evidence>
<feature type="chain" id="PRO_5046848535" description="Fimbrillin-A associated anchor protein Mfa1 and Mfa2" evidence="8">
    <location>
        <begin position="26"/>
        <end position="318"/>
    </location>
</feature>
<evidence type="ECO:0000256" key="5">
    <source>
        <dbReference type="ARBA" id="ARBA00023139"/>
    </source>
</evidence>
<evidence type="ECO:0000313" key="10">
    <source>
        <dbReference type="Proteomes" id="UP001628220"/>
    </source>
</evidence>
<evidence type="ECO:0000256" key="3">
    <source>
        <dbReference type="ARBA" id="ARBA00022729"/>
    </source>
</evidence>
<feature type="signal peptide" evidence="8">
    <location>
        <begin position="1"/>
        <end position="25"/>
    </location>
</feature>
<keyword evidence="6" id="KW-0998">Cell outer membrane</keyword>
<reference evidence="9 10" key="1">
    <citation type="journal article" date="2025" name="Int. J. Syst. Evol. Microbiol.">
        <title>Desulfovibrio falkowii sp. nov., Porphyromonas miyakawae sp. nov., Mediterraneibacter flintii sp. nov. and Owariibacterium komagatae gen. nov., sp. nov., isolated from human faeces.</title>
        <authorList>
            <person name="Hamaguchi T."/>
            <person name="Ohara M."/>
            <person name="Hisatomi A."/>
            <person name="Sekiguchi K."/>
            <person name="Takeda J.I."/>
            <person name="Ueyama J."/>
            <person name="Ito M."/>
            <person name="Nishiwaki H."/>
            <person name="Ogi T."/>
            <person name="Hirayama M."/>
            <person name="Ohkuma M."/>
            <person name="Sakamoto M."/>
            <person name="Ohno K."/>
        </authorList>
    </citation>
    <scope>NUCLEOTIDE SEQUENCE [LARGE SCALE GENOMIC DNA]</scope>
    <source>
        <strain evidence="9 10">13CB11C</strain>
    </source>
</reference>
<keyword evidence="7" id="KW-0449">Lipoprotein</keyword>
<dbReference type="PROSITE" id="PS51257">
    <property type="entry name" value="PROKAR_LIPOPROTEIN"/>
    <property type="match status" value="1"/>
</dbReference>